<dbReference type="EMBL" id="KL142374">
    <property type="protein sequence ID" value="KDR78699.1"/>
    <property type="molecule type" value="Genomic_DNA"/>
</dbReference>
<evidence type="ECO:0000256" key="1">
    <source>
        <dbReference type="SAM" id="MobiDB-lite"/>
    </source>
</evidence>
<evidence type="ECO:0000256" key="2">
    <source>
        <dbReference type="SAM" id="SignalP"/>
    </source>
</evidence>
<feature type="signal peptide" evidence="2">
    <location>
        <begin position="1"/>
        <end position="16"/>
    </location>
</feature>
<sequence length="532" mass="55985">MKLLLTLAAAVASANAYWLMGIEDFITTERMDPIVNPGKVSGHVHSVLGGSNFRLTTNTAALRQSQCSSIPIPQDKSAYWFPHLYFQWNNGSFTSLNVTNILFSDYLFSDTPGTTTAFPDDFRMLSGDPTLRTYDPNSFAQQAVTFLCLDFNGVSTKHNELPAKECPSGIRAQINFPSCWDGKNLDSADHKSHVAFLSGGPDTGTCSDPNFPVVLPRIFIEVYWGSADFDNVRSQARNTSQPFVYSYGDPTGYGYHADFINGWDAGVLQRAVDQCHCNEFGDATCCVNQGIFDMDQGKSCRITKSIDEQTTGTLLKLPGNNPVQPYGKKATLFVDSVTPPLLSPIYAYTGDSPTATGSDATPAQTNSGVAGTSAATTPATTPASSPAATSSAAASPSTTPATTSHAPTTTTAVHPTTTGLPSLSFPSISIPTFSIPSISIPGLHPFGASSAAPAAAGTPAAAPGGPKAPAAALPVVGSSPAAAPAQVGPSSSSGKTCSSKKKRAMEKNKRAIDHHRRSANINHPPHFHFDTN</sequence>
<keyword evidence="2" id="KW-0732">Signal</keyword>
<feature type="region of interest" description="Disordered" evidence="1">
    <location>
        <begin position="353"/>
        <end position="421"/>
    </location>
</feature>
<organism evidence="4 5">
    <name type="scientific">Galerina marginata (strain CBS 339.88)</name>
    <dbReference type="NCBI Taxonomy" id="685588"/>
    <lineage>
        <taxon>Eukaryota</taxon>
        <taxon>Fungi</taxon>
        <taxon>Dikarya</taxon>
        <taxon>Basidiomycota</taxon>
        <taxon>Agaricomycotina</taxon>
        <taxon>Agaricomycetes</taxon>
        <taxon>Agaricomycetidae</taxon>
        <taxon>Agaricales</taxon>
        <taxon>Agaricineae</taxon>
        <taxon>Strophariaceae</taxon>
        <taxon>Galerina</taxon>
    </lineage>
</organism>
<dbReference type="HOGENOM" id="CLU_014722_6_0_1"/>
<name>A0A067TFK7_GALM3</name>
<proteinExistence type="predicted"/>
<dbReference type="PANTHER" id="PTHR43662">
    <property type="match status" value="1"/>
</dbReference>
<reference evidence="5" key="1">
    <citation type="journal article" date="2014" name="Proc. Natl. Acad. Sci. U.S.A.">
        <title>Extensive sampling of basidiomycete genomes demonstrates inadequacy of the white-rot/brown-rot paradigm for wood decay fungi.</title>
        <authorList>
            <person name="Riley R."/>
            <person name="Salamov A.A."/>
            <person name="Brown D.W."/>
            <person name="Nagy L.G."/>
            <person name="Floudas D."/>
            <person name="Held B.W."/>
            <person name="Levasseur A."/>
            <person name="Lombard V."/>
            <person name="Morin E."/>
            <person name="Otillar R."/>
            <person name="Lindquist E.A."/>
            <person name="Sun H."/>
            <person name="LaButti K.M."/>
            <person name="Schmutz J."/>
            <person name="Jabbour D."/>
            <person name="Luo H."/>
            <person name="Baker S.E."/>
            <person name="Pisabarro A.G."/>
            <person name="Walton J.D."/>
            <person name="Blanchette R.A."/>
            <person name="Henrissat B."/>
            <person name="Martin F."/>
            <person name="Cullen D."/>
            <person name="Hibbett D.S."/>
            <person name="Grigoriev I.V."/>
        </authorList>
    </citation>
    <scope>NUCLEOTIDE SEQUENCE [LARGE SCALE GENOMIC DNA]</scope>
    <source>
        <strain evidence="5">CBS 339.88</strain>
    </source>
</reference>
<dbReference type="Proteomes" id="UP000027222">
    <property type="component" value="Unassembled WGS sequence"/>
</dbReference>
<feature type="domain" description="DUF1996" evidence="3">
    <location>
        <begin position="32"/>
        <end position="263"/>
    </location>
</feature>
<feature type="compositionally biased region" description="Polar residues" evidence="1">
    <location>
        <begin position="353"/>
        <end position="366"/>
    </location>
</feature>
<dbReference type="Pfam" id="PF09362">
    <property type="entry name" value="DUF1996"/>
    <property type="match status" value="1"/>
</dbReference>
<protein>
    <recommendedName>
        <fullName evidence="3">DUF1996 domain-containing protein</fullName>
    </recommendedName>
</protein>
<feature type="compositionally biased region" description="Low complexity" evidence="1">
    <location>
        <begin position="480"/>
        <end position="497"/>
    </location>
</feature>
<feature type="chain" id="PRO_5001646834" description="DUF1996 domain-containing protein" evidence="2">
    <location>
        <begin position="17"/>
        <end position="532"/>
    </location>
</feature>
<accession>A0A067TFK7</accession>
<evidence type="ECO:0000313" key="5">
    <source>
        <dbReference type="Proteomes" id="UP000027222"/>
    </source>
</evidence>
<dbReference type="PANTHER" id="PTHR43662:SF3">
    <property type="entry name" value="DOMAIN PROTEIN, PUTATIVE (AFU_ORTHOLOGUE AFUA_6G11970)-RELATED"/>
    <property type="match status" value="1"/>
</dbReference>
<feature type="region of interest" description="Disordered" evidence="1">
    <location>
        <begin position="450"/>
        <end position="469"/>
    </location>
</feature>
<dbReference type="OrthoDB" id="74764at2759"/>
<evidence type="ECO:0000259" key="3">
    <source>
        <dbReference type="Pfam" id="PF09362"/>
    </source>
</evidence>
<evidence type="ECO:0000313" key="4">
    <source>
        <dbReference type="EMBL" id="KDR78699.1"/>
    </source>
</evidence>
<dbReference type="InterPro" id="IPR018535">
    <property type="entry name" value="DUF1996"/>
</dbReference>
<feature type="compositionally biased region" description="Low complexity" evidence="1">
    <location>
        <begin position="367"/>
        <end position="421"/>
    </location>
</feature>
<gene>
    <name evidence="4" type="ORF">GALMADRAFT_64058</name>
</gene>
<feature type="region of interest" description="Disordered" evidence="1">
    <location>
        <begin position="480"/>
        <end position="532"/>
    </location>
</feature>
<keyword evidence="5" id="KW-1185">Reference proteome</keyword>
<dbReference type="STRING" id="685588.A0A067TFK7"/>
<dbReference type="AlphaFoldDB" id="A0A067TFK7"/>